<evidence type="ECO:0000313" key="3">
    <source>
        <dbReference type="Proteomes" id="UP001597512"/>
    </source>
</evidence>
<proteinExistence type="predicted"/>
<organism evidence="2 3">
    <name type="scientific">Spirosoma flavum</name>
    <dbReference type="NCBI Taxonomy" id="2048557"/>
    <lineage>
        <taxon>Bacteria</taxon>
        <taxon>Pseudomonadati</taxon>
        <taxon>Bacteroidota</taxon>
        <taxon>Cytophagia</taxon>
        <taxon>Cytophagales</taxon>
        <taxon>Cytophagaceae</taxon>
        <taxon>Spirosoma</taxon>
    </lineage>
</organism>
<feature type="region of interest" description="Disordered" evidence="1">
    <location>
        <begin position="1"/>
        <end position="20"/>
    </location>
</feature>
<evidence type="ECO:0000313" key="2">
    <source>
        <dbReference type="EMBL" id="MFD2937618.1"/>
    </source>
</evidence>
<accession>A0ABW6ATK0</accession>
<evidence type="ECO:0000256" key="1">
    <source>
        <dbReference type="SAM" id="MobiDB-lite"/>
    </source>
</evidence>
<comment type="caution">
    <text evidence="2">The sequence shown here is derived from an EMBL/GenBank/DDBJ whole genome shotgun (WGS) entry which is preliminary data.</text>
</comment>
<dbReference type="Proteomes" id="UP001597512">
    <property type="component" value="Unassembled WGS sequence"/>
</dbReference>
<protein>
    <recommendedName>
        <fullName evidence="4">Type II toxin-antitoxin system HicA family toxin</fullName>
    </recommendedName>
</protein>
<keyword evidence="3" id="KW-1185">Reference proteome</keyword>
<sequence>MPSQQHDPHRMLKAGDGLSHPQKARNAVLQDVVQSLKGLGVD</sequence>
<evidence type="ECO:0008006" key="4">
    <source>
        <dbReference type="Google" id="ProtNLM"/>
    </source>
</evidence>
<name>A0ABW6ATK0_9BACT</name>
<reference evidence="3" key="1">
    <citation type="journal article" date="2019" name="Int. J. Syst. Evol. Microbiol.">
        <title>The Global Catalogue of Microorganisms (GCM) 10K type strain sequencing project: providing services to taxonomists for standard genome sequencing and annotation.</title>
        <authorList>
            <consortium name="The Broad Institute Genomics Platform"/>
            <consortium name="The Broad Institute Genome Sequencing Center for Infectious Disease"/>
            <person name="Wu L."/>
            <person name="Ma J."/>
        </authorList>
    </citation>
    <scope>NUCLEOTIDE SEQUENCE [LARGE SCALE GENOMIC DNA]</scope>
    <source>
        <strain evidence="3">KCTC 52490</strain>
    </source>
</reference>
<dbReference type="EMBL" id="JBHUOM010000042">
    <property type="protein sequence ID" value="MFD2937618.1"/>
    <property type="molecule type" value="Genomic_DNA"/>
</dbReference>
<gene>
    <name evidence="2" type="ORF">ACFS25_27855</name>
</gene>
<feature type="compositionally biased region" description="Basic and acidic residues" evidence="1">
    <location>
        <begin position="1"/>
        <end position="10"/>
    </location>
</feature>
<dbReference type="RefSeq" id="WP_381507874.1">
    <property type="nucleotide sequence ID" value="NZ_JBHUOM010000042.1"/>
</dbReference>